<gene>
    <name evidence="2" type="ORF">DOTSEDRAFT_24695</name>
</gene>
<reference evidence="2 3" key="2">
    <citation type="journal article" date="2012" name="PLoS Pathog.">
        <title>Diverse lifestyles and strategies of plant pathogenesis encoded in the genomes of eighteen Dothideomycetes fungi.</title>
        <authorList>
            <person name="Ohm R.A."/>
            <person name="Feau N."/>
            <person name="Henrissat B."/>
            <person name="Schoch C.L."/>
            <person name="Horwitz B.A."/>
            <person name="Barry K.W."/>
            <person name="Condon B.J."/>
            <person name="Copeland A.C."/>
            <person name="Dhillon B."/>
            <person name="Glaser F."/>
            <person name="Hesse C.N."/>
            <person name="Kosti I."/>
            <person name="LaButti K."/>
            <person name="Lindquist E.A."/>
            <person name="Lucas S."/>
            <person name="Salamov A.A."/>
            <person name="Bradshaw R.E."/>
            <person name="Ciuffetti L."/>
            <person name="Hamelin R.C."/>
            <person name="Kema G.H.J."/>
            <person name="Lawrence C."/>
            <person name="Scott J.A."/>
            <person name="Spatafora J.W."/>
            <person name="Turgeon B.G."/>
            <person name="de Wit P.J.G.M."/>
            <person name="Zhong S."/>
            <person name="Goodwin S.B."/>
            <person name="Grigoriev I.V."/>
        </authorList>
    </citation>
    <scope>NUCLEOTIDE SEQUENCE [LARGE SCALE GENOMIC DNA]</scope>
    <source>
        <strain evidence="3">NZE10 / CBS 128990</strain>
    </source>
</reference>
<evidence type="ECO:0000256" key="1">
    <source>
        <dbReference type="SAM" id="SignalP"/>
    </source>
</evidence>
<protein>
    <recommendedName>
        <fullName evidence="4">Apple domain-containing protein</fullName>
    </recommendedName>
</protein>
<feature type="chain" id="PRO_5004109919" description="Apple domain-containing protein" evidence="1">
    <location>
        <begin position="20"/>
        <end position="132"/>
    </location>
</feature>
<proteinExistence type="predicted"/>
<dbReference type="EMBL" id="KB446539">
    <property type="protein sequence ID" value="EME44706.1"/>
    <property type="molecule type" value="Genomic_DNA"/>
</dbReference>
<keyword evidence="1" id="KW-0732">Signal</keyword>
<reference evidence="3" key="1">
    <citation type="journal article" date="2012" name="PLoS Genet.">
        <title>The genomes of the fungal plant pathogens Cladosporium fulvum and Dothistroma septosporum reveal adaptation to different hosts and lifestyles but also signatures of common ancestry.</title>
        <authorList>
            <person name="de Wit P.J.G.M."/>
            <person name="van der Burgt A."/>
            <person name="Oekmen B."/>
            <person name="Stergiopoulos I."/>
            <person name="Abd-Elsalam K.A."/>
            <person name="Aerts A.L."/>
            <person name="Bahkali A.H."/>
            <person name="Beenen H.G."/>
            <person name="Chettri P."/>
            <person name="Cox M.P."/>
            <person name="Datema E."/>
            <person name="de Vries R.P."/>
            <person name="Dhillon B."/>
            <person name="Ganley A.R."/>
            <person name="Griffiths S.A."/>
            <person name="Guo Y."/>
            <person name="Hamelin R.C."/>
            <person name="Henrissat B."/>
            <person name="Kabir M.S."/>
            <person name="Jashni M.K."/>
            <person name="Kema G."/>
            <person name="Klaubauf S."/>
            <person name="Lapidus A."/>
            <person name="Levasseur A."/>
            <person name="Lindquist E."/>
            <person name="Mehrabi R."/>
            <person name="Ohm R.A."/>
            <person name="Owen T.J."/>
            <person name="Salamov A."/>
            <person name="Schwelm A."/>
            <person name="Schijlen E."/>
            <person name="Sun H."/>
            <person name="van den Burg H.A."/>
            <person name="van Ham R.C.H.J."/>
            <person name="Zhang S."/>
            <person name="Goodwin S.B."/>
            <person name="Grigoriev I.V."/>
            <person name="Collemare J."/>
            <person name="Bradshaw R.E."/>
        </authorList>
    </citation>
    <scope>NUCLEOTIDE SEQUENCE [LARGE SCALE GENOMIC DNA]</scope>
    <source>
        <strain evidence="3">NZE10 / CBS 128990</strain>
    </source>
</reference>
<dbReference type="Proteomes" id="UP000016933">
    <property type="component" value="Unassembled WGS sequence"/>
</dbReference>
<dbReference type="AlphaFoldDB" id="N1PMP4"/>
<keyword evidence="3" id="KW-1185">Reference proteome</keyword>
<sequence>MRSSTSLLAWTLAIATAQCSPSCPSDNNKNVNITANDQDYTYGIACGLNIIGPDLARYQSPGLEECVNDCAKAGTACVGATYIGVVGDCVQKSAITEQLAYAASADAQSAVLVKGPNGFEQDFGEICGVYCT</sequence>
<feature type="signal peptide" evidence="1">
    <location>
        <begin position="1"/>
        <end position="19"/>
    </location>
</feature>
<name>N1PMP4_DOTSN</name>
<evidence type="ECO:0000313" key="3">
    <source>
        <dbReference type="Proteomes" id="UP000016933"/>
    </source>
</evidence>
<accession>N1PMP4</accession>
<evidence type="ECO:0000313" key="2">
    <source>
        <dbReference type="EMBL" id="EME44706.1"/>
    </source>
</evidence>
<dbReference type="OrthoDB" id="5552842at2759"/>
<organism evidence="2 3">
    <name type="scientific">Dothistroma septosporum (strain NZE10 / CBS 128990)</name>
    <name type="common">Red band needle blight fungus</name>
    <name type="synonym">Mycosphaerella pini</name>
    <dbReference type="NCBI Taxonomy" id="675120"/>
    <lineage>
        <taxon>Eukaryota</taxon>
        <taxon>Fungi</taxon>
        <taxon>Dikarya</taxon>
        <taxon>Ascomycota</taxon>
        <taxon>Pezizomycotina</taxon>
        <taxon>Dothideomycetes</taxon>
        <taxon>Dothideomycetidae</taxon>
        <taxon>Mycosphaerellales</taxon>
        <taxon>Mycosphaerellaceae</taxon>
        <taxon>Dothistroma</taxon>
    </lineage>
</organism>
<dbReference type="OMA" id="CANNGTA"/>
<dbReference type="HOGENOM" id="CLU_1917027_0_0_1"/>
<evidence type="ECO:0008006" key="4">
    <source>
        <dbReference type="Google" id="ProtNLM"/>
    </source>
</evidence>